<sequence>MFLVDGSALRLTVVDSSYPLLPGEDPAIVGEALAWRAWLGEHEPDVAVTEIGLVQLRRTADPLGPEARETVRQLVPRLTVLRIPDRAMTVSPLVTPVLGPFDALHLGLAVVHHEITTMVTYERDLARLARMYALDVLSPGRDDAWWV</sequence>
<evidence type="ECO:0000313" key="2">
    <source>
        <dbReference type="Proteomes" id="UP000774283"/>
    </source>
</evidence>
<protein>
    <recommendedName>
        <fullName evidence="3">PIN domain-containing protein</fullName>
    </recommendedName>
</protein>
<comment type="caution">
    <text evidence="1">The sequence shown here is derived from an EMBL/GenBank/DDBJ whole genome shotgun (WGS) entry which is preliminary data.</text>
</comment>
<organism evidence="1 2">
    <name type="scientific">Sanguibacter hominis ATCC BAA-789</name>
    <dbReference type="NCBI Taxonomy" id="1312740"/>
    <lineage>
        <taxon>Bacteria</taxon>
        <taxon>Bacillati</taxon>
        <taxon>Actinomycetota</taxon>
        <taxon>Actinomycetes</taxon>
        <taxon>Micrococcales</taxon>
        <taxon>Sanguibacteraceae</taxon>
        <taxon>Sanguibacter</taxon>
    </lineage>
</organism>
<dbReference type="RefSeq" id="WP_168446618.1">
    <property type="nucleotide sequence ID" value="NZ_JAAXOW010000001.1"/>
</dbReference>
<reference evidence="1 2" key="1">
    <citation type="submission" date="2020-04" db="EMBL/GenBank/DDBJ databases">
        <title>MicrobeNet Type strains.</title>
        <authorList>
            <person name="Nicholson A.C."/>
        </authorList>
    </citation>
    <scope>NUCLEOTIDE SEQUENCE [LARGE SCALE GENOMIC DNA]</scope>
    <source>
        <strain evidence="1 2">ATCC BAA-789</strain>
    </source>
</reference>
<proteinExistence type="predicted"/>
<accession>A0A9X5IR45</accession>
<evidence type="ECO:0008006" key="3">
    <source>
        <dbReference type="Google" id="ProtNLM"/>
    </source>
</evidence>
<name>A0A9X5IR45_9MICO</name>
<evidence type="ECO:0000313" key="1">
    <source>
        <dbReference type="EMBL" id="NKX92599.1"/>
    </source>
</evidence>
<gene>
    <name evidence="1" type="ORF">HF995_04815</name>
</gene>
<dbReference type="Proteomes" id="UP000774283">
    <property type="component" value="Unassembled WGS sequence"/>
</dbReference>
<dbReference type="AlphaFoldDB" id="A0A9X5IR45"/>
<keyword evidence="2" id="KW-1185">Reference proteome</keyword>
<dbReference type="EMBL" id="JAAXOW010000001">
    <property type="protein sequence ID" value="NKX92599.1"/>
    <property type="molecule type" value="Genomic_DNA"/>
</dbReference>